<dbReference type="EMBL" id="BK014913">
    <property type="protein sequence ID" value="DAD82128.1"/>
    <property type="molecule type" value="Genomic_DNA"/>
</dbReference>
<sequence length="529" mass="59883">MYASNRPTLGRRMLMTDERKITKDNIISVVSKAFMEHQENVAQEVFLFEYEKGNQPILNREKKIRPDLNATVVENNASKIVDVHLGYCFSNPITFVQRAKIEPTKKQKKALFGFLRKKDEDDGENIDDLKIAMLNKMMQEQSKAAKDIALGRNLFICGVGYQMMLPNRNKSRYSPFELLVPSPLTTFVVYSNDAYREPVLGCTYSVHDDGTITLTAYSKNFCYTIEHELNTTDYHLKENIAPNPLRRIPVVEFYLNDRMGIFEKVIPLMDAMNLVDSDRINDILQHVQSLLWMHNCQVNEEGKKNLVDGDGVIMTKSTGDGKEAKITYLNQTLNESEVQKLVDHLNSQLEQITSTPSWQEASGGSTTGAMQLSNGWQCLEISAKTVEQLFTEPEMQLIDLAIEIIKTDQRPYDGLKDIETADVEIRFCRTKTYDLVSKTNSLVALLNAGVDGLTSFNTVGLFTDPQQAWVDSKPIIDGIQKKLASKEEKTQQPNPNAYKDEEGNGGENNTEKDKTEESKQPSKTAMVEE</sequence>
<organism evidence="2">
    <name type="scientific">Siphoviridae sp. ctwQg18</name>
    <dbReference type="NCBI Taxonomy" id="2826516"/>
    <lineage>
        <taxon>Viruses</taxon>
        <taxon>Duplodnaviria</taxon>
        <taxon>Heunggongvirae</taxon>
        <taxon>Uroviricota</taxon>
        <taxon>Caudoviricetes</taxon>
    </lineage>
</organism>
<evidence type="ECO:0000256" key="1">
    <source>
        <dbReference type="SAM" id="MobiDB-lite"/>
    </source>
</evidence>
<name>A0A8S5MJA9_9CAUD</name>
<accession>A0A8S5MJA9</accession>
<feature type="region of interest" description="Disordered" evidence="1">
    <location>
        <begin position="481"/>
        <end position="529"/>
    </location>
</feature>
<dbReference type="InterPro" id="IPR021145">
    <property type="entry name" value="Portal_protein_SPP1_Gp6-like"/>
</dbReference>
<feature type="compositionally biased region" description="Basic and acidic residues" evidence="1">
    <location>
        <begin position="509"/>
        <end position="520"/>
    </location>
</feature>
<dbReference type="EMBL" id="BK014913">
    <property type="protein sequence ID" value="DAD82135.1"/>
    <property type="molecule type" value="Genomic_DNA"/>
</dbReference>
<reference evidence="2" key="1">
    <citation type="journal article" date="2021" name="Proc. Natl. Acad. Sci. U.S.A.">
        <title>A Catalog of Tens of Thousands of Viruses from Human Metagenomes Reveals Hidden Associations with Chronic Diseases.</title>
        <authorList>
            <person name="Tisza M.J."/>
            <person name="Buck C.B."/>
        </authorList>
    </citation>
    <scope>NUCLEOTIDE SEQUENCE</scope>
    <source>
        <strain evidence="2">CtwQg18</strain>
    </source>
</reference>
<protein>
    <submittedName>
        <fullName evidence="2">Portal</fullName>
    </submittedName>
</protein>
<proteinExistence type="predicted"/>
<evidence type="ECO:0000313" key="2">
    <source>
        <dbReference type="EMBL" id="DAD82135.1"/>
    </source>
</evidence>
<dbReference type="Pfam" id="PF05133">
    <property type="entry name" value="SPP1_portal"/>
    <property type="match status" value="1"/>
</dbReference>